<proteinExistence type="predicted"/>
<evidence type="ECO:0000313" key="2">
    <source>
        <dbReference type="Proteomes" id="UP000682802"/>
    </source>
</evidence>
<organism evidence="1 2">
    <name type="scientific">Flammeovirga kamogawensis</name>
    <dbReference type="NCBI Taxonomy" id="373891"/>
    <lineage>
        <taxon>Bacteria</taxon>
        <taxon>Pseudomonadati</taxon>
        <taxon>Bacteroidota</taxon>
        <taxon>Cytophagia</taxon>
        <taxon>Cytophagales</taxon>
        <taxon>Flammeovirgaceae</taxon>
        <taxon>Flammeovirga</taxon>
    </lineage>
</organism>
<protein>
    <submittedName>
        <fullName evidence="1">Uncharacterized protein</fullName>
    </submittedName>
</protein>
<name>A0ABX8H1H4_9BACT</name>
<dbReference type="Proteomes" id="UP000682802">
    <property type="component" value="Chromosome 2"/>
</dbReference>
<dbReference type="EMBL" id="CP076129">
    <property type="protein sequence ID" value="QWG09479.1"/>
    <property type="molecule type" value="Genomic_DNA"/>
</dbReference>
<keyword evidence="2" id="KW-1185">Reference proteome</keyword>
<dbReference type="RefSeq" id="WP_144076152.1">
    <property type="nucleotide sequence ID" value="NZ_CP076129.1"/>
</dbReference>
<evidence type="ECO:0000313" key="1">
    <source>
        <dbReference type="EMBL" id="QWG09479.1"/>
    </source>
</evidence>
<reference evidence="1 2" key="1">
    <citation type="submission" date="2021-05" db="EMBL/GenBank/DDBJ databases">
        <title>Comparative genomic studies on the polysaccharide-degrading batcterial strains of the Flammeovirga genus.</title>
        <authorList>
            <person name="Zewei F."/>
            <person name="Zheng Z."/>
            <person name="Yu L."/>
            <person name="Ruyue G."/>
            <person name="Yanhong M."/>
            <person name="Yuanyuan C."/>
            <person name="Jingyan G."/>
            <person name="Wenjun H."/>
        </authorList>
    </citation>
    <scope>NUCLEOTIDE SEQUENCE [LARGE SCALE GENOMIC DNA]</scope>
    <source>
        <strain evidence="1 2">YS10</strain>
    </source>
</reference>
<gene>
    <name evidence="1" type="ORF">KM029_23010</name>
</gene>
<accession>A0ABX8H1H4</accession>
<sequence length="81" mass="9103">MKVTHEQAEGAIKAIIEMVNKRGASIGDYVENFNNHFSYYYKTSLGNGSISLVTVKEKAIDGLEPSEETLTLIRQNFTFDE</sequence>